<evidence type="ECO:0000313" key="1">
    <source>
        <dbReference type="EMBL" id="UOQ59050.1"/>
    </source>
</evidence>
<dbReference type="PANTHER" id="PTHR43135:SF3">
    <property type="entry name" value="ALPHA-D-RIBOSE 1-METHYLPHOSPHONATE 5-TRIPHOSPHATE DIPHOSPHATASE"/>
    <property type="match status" value="1"/>
</dbReference>
<dbReference type="InterPro" id="IPR051781">
    <property type="entry name" value="Metallo-dep_Hydrolase"/>
</dbReference>
<organism evidence="1 2">
    <name type="scientific">Leucobacter rhizosphaerae</name>
    <dbReference type="NCBI Taxonomy" id="2932245"/>
    <lineage>
        <taxon>Bacteria</taxon>
        <taxon>Bacillati</taxon>
        <taxon>Actinomycetota</taxon>
        <taxon>Actinomycetes</taxon>
        <taxon>Micrococcales</taxon>
        <taxon>Microbacteriaceae</taxon>
        <taxon>Leucobacter</taxon>
    </lineage>
</organism>
<gene>
    <name evidence="1" type="ORF">MUN76_08230</name>
</gene>
<reference evidence="1 2" key="1">
    <citation type="submission" date="2022-04" db="EMBL/GenBank/DDBJ databases">
        <title>Leucobacter sp. isolated from rhizosphere of onion.</title>
        <authorList>
            <person name="Won M."/>
            <person name="Lee C.-M."/>
            <person name="Woen H.-Y."/>
            <person name="Kwon S.-W."/>
        </authorList>
    </citation>
    <scope>NUCLEOTIDE SEQUENCE [LARGE SCALE GENOMIC DNA]</scope>
    <source>
        <strain evidence="1 2">H25R-14</strain>
    </source>
</reference>
<dbReference type="Gene3D" id="3.20.20.140">
    <property type="entry name" value="Metal-dependent hydrolases"/>
    <property type="match status" value="1"/>
</dbReference>
<keyword evidence="1" id="KW-0378">Hydrolase</keyword>
<dbReference type="RefSeq" id="WP_244683868.1">
    <property type="nucleotide sequence ID" value="NZ_CP095043.1"/>
</dbReference>
<dbReference type="Proteomes" id="UP000831775">
    <property type="component" value="Chromosome"/>
</dbReference>
<accession>A0ABY4FRY4</accession>
<dbReference type="SUPFAM" id="SSF51556">
    <property type="entry name" value="Metallo-dependent hydrolases"/>
    <property type="match status" value="1"/>
</dbReference>
<name>A0ABY4FRY4_9MICO</name>
<dbReference type="GO" id="GO:0016787">
    <property type="term" value="F:hydrolase activity"/>
    <property type="evidence" value="ECO:0007669"/>
    <property type="project" value="UniProtKB-KW"/>
</dbReference>
<keyword evidence="2" id="KW-1185">Reference proteome</keyword>
<dbReference type="PANTHER" id="PTHR43135">
    <property type="entry name" value="ALPHA-D-RIBOSE 1-METHYLPHOSPHONATE 5-TRIPHOSPHATE DIPHOSPHATASE"/>
    <property type="match status" value="1"/>
</dbReference>
<proteinExistence type="predicted"/>
<dbReference type="InterPro" id="IPR032466">
    <property type="entry name" value="Metal_Hydrolase"/>
</dbReference>
<dbReference type="EMBL" id="CP095043">
    <property type="protein sequence ID" value="UOQ59050.1"/>
    <property type="molecule type" value="Genomic_DNA"/>
</dbReference>
<protein>
    <submittedName>
        <fullName evidence="1">Hydrolase</fullName>
    </submittedName>
</protein>
<sequence>MSSDLRASASGRVTAPAVVDHHVHLGLVDWRALGEGPVGEVHDLGWDPAEIDRIARELVPSVRVRSAGPFHTAPGGYPSGRAWAPDAAIVSVDAPESAVTAVAAVSARGGLGVKIALHAGMPLLPDPQLRALIDAAHAAGLRAFVHAEGAGQAARAIDLGADVLVHVPWTERLGDDTIRRAAEAGMEWISTLSIHAGVALERALDNARRFRAAGGTLRYGTDLGNGDLPVGLNAREIRLLGEAGLAGDALHAAVFSRDPRDSAALSHTDPLPTTADALADWLATAIRRSPIDRNPNGASA</sequence>
<evidence type="ECO:0000313" key="2">
    <source>
        <dbReference type="Proteomes" id="UP000831775"/>
    </source>
</evidence>